<dbReference type="GO" id="GO:0004322">
    <property type="term" value="F:ferroxidase activity"/>
    <property type="evidence" value="ECO:0007669"/>
    <property type="project" value="TreeGrafter"/>
</dbReference>
<keyword evidence="3" id="KW-0560">Oxidoreductase</keyword>
<feature type="binding site" evidence="5">
    <location>
        <position position="128"/>
    </location>
    <ligand>
        <name>Fe cation</name>
        <dbReference type="ChEBI" id="CHEBI:24875"/>
        <label>1</label>
    </ligand>
</feature>
<dbReference type="InterPro" id="IPR041719">
    <property type="entry name" value="Ferritin_prok"/>
</dbReference>
<keyword evidence="1 6" id="KW-0409">Iron storage</keyword>
<dbReference type="InterPro" id="IPR008331">
    <property type="entry name" value="Ferritin_DPS_dom"/>
</dbReference>
<dbReference type="InterPro" id="IPR009078">
    <property type="entry name" value="Ferritin-like_SF"/>
</dbReference>
<evidence type="ECO:0000259" key="7">
    <source>
        <dbReference type="PROSITE" id="PS50905"/>
    </source>
</evidence>
<dbReference type="AlphaFoldDB" id="A0A329QZX6"/>
<sequence>MKLNETLAKAFSEQITLEIESSVAYIQLAIALDDADLPGMASWMRIQSDEERTHAAKFIAHVTDRGNRPQIGELSAPKDPGTDVNAVFEAALAHEQKVSDSIRALYRLAQAEGDIDSLPLLSWFVEEQIEEEATLSEILGRLRMISNDGPGLLRLDSELGARTSAE</sequence>
<keyword evidence="4 5" id="KW-0408">Iron</keyword>
<dbReference type="PROSITE" id="PS50905">
    <property type="entry name" value="FERRITIN_LIKE"/>
    <property type="match status" value="1"/>
</dbReference>
<feature type="domain" description="Ferritin-like diiron" evidence="7">
    <location>
        <begin position="1"/>
        <end position="146"/>
    </location>
</feature>
<dbReference type="Proteomes" id="UP000250462">
    <property type="component" value="Unassembled WGS sequence"/>
</dbReference>
<accession>A0A329QZX6</accession>
<keyword evidence="9" id="KW-1185">Reference proteome</keyword>
<dbReference type="CDD" id="cd01055">
    <property type="entry name" value="Nonheme_Ferritin"/>
    <property type="match status" value="1"/>
</dbReference>
<dbReference type="PANTHER" id="PTHR11431">
    <property type="entry name" value="FERRITIN"/>
    <property type="match status" value="1"/>
</dbReference>
<dbReference type="Pfam" id="PF00210">
    <property type="entry name" value="Ferritin"/>
    <property type="match status" value="1"/>
</dbReference>
<evidence type="ECO:0000256" key="6">
    <source>
        <dbReference type="RuleBase" id="RU361145"/>
    </source>
</evidence>
<dbReference type="GO" id="GO:0008198">
    <property type="term" value="F:ferrous iron binding"/>
    <property type="evidence" value="ECO:0007669"/>
    <property type="project" value="TreeGrafter"/>
</dbReference>
<evidence type="ECO:0000256" key="3">
    <source>
        <dbReference type="ARBA" id="ARBA00023002"/>
    </source>
</evidence>
<proteinExistence type="predicted"/>
<comment type="caution">
    <text evidence="8">The sequence shown here is derived from an EMBL/GenBank/DDBJ whole genome shotgun (WGS) entry which is preliminary data.</text>
</comment>
<evidence type="ECO:0000256" key="1">
    <source>
        <dbReference type="ARBA" id="ARBA00022434"/>
    </source>
</evidence>
<feature type="binding site" evidence="5">
    <location>
        <position position="95"/>
    </location>
    <ligand>
        <name>Fe cation</name>
        <dbReference type="ChEBI" id="CHEBI:24875"/>
        <label>1</label>
    </ligand>
</feature>
<protein>
    <recommendedName>
        <fullName evidence="6">Ferritin</fullName>
    </recommendedName>
</protein>
<dbReference type="PANTHER" id="PTHR11431:SF127">
    <property type="entry name" value="BACTERIAL NON-HEME FERRITIN"/>
    <property type="match status" value="1"/>
</dbReference>
<feature type="binding site" evidence="5">
    <location>
        <position position="51"/>
    </location>
    <ligand>
        <name>Fe cation</name>
        <dbReference type="ChEBI" id="CHEBI:24875"/>
        <label>1</label>
    </ligand>
</feature>
<reference evidence="8 9" key="1">
    <citation type="submission" date="2018-06" db="EMBL/GenBank/DDBJ databases">
        <title>Phytoactinopolyspora halophila sp. nov., a novel halophilic actinomycete isolated from a saline soil in China.</title>
        <authorList>
            <person name="Tang S.-K."/>
        </authorList>
    </citation>
    <scope>NUCLEOTIDE SEQUENCE [LARGE SCALE GENOMIC DNA]</scope>
    <source>
        <strain evidence="8 9">YIM 96934</strain>
    </source>
</reference>
<dbReference type="Gene3D" id="1.20.1260.10">
    <property type="match status" value="1"/>
</dbReference>
<evidence type="ECO:0000256" key="4">
    <source>
        <dbReference type="ARBA" id="ARBA00023004"/>
    </source>
</evidence>
<dbReference type="RefSeq" id="WP_112256765.1">
    <property type="nucleotide sequence ID" value="NZ_QMIG01000002.1"/>
</dbReference>
<organism evidence="8 9">
    <name type="scientific">Phytoactinopolyspora halophila</name>
    <dbReference type="NCBI Taxonomy" id="1981511"/>
    <lineage>
        <taxon>Bacteria</taxon>
        <taxon>Bacillati</taxon>
        <taxon>Actinomycetota</taxon>
        <taxon>Actinomycetes</taxon>
        <taxon>Jiangellales</taxon>
        <taxon>Jiangellaceae</taxon>
        <taxon>Phytoactinopolyspora</taxon>
    </lineage>
</organism>
<dbReference type="InterPro" id="IPR001519">
    <property type="entry name" value="Ferritin"/>
</dbReference>
<dbReference type="GO" id="GO:0008199">
    <property type="term" value="F:ferric iron binding"/>
    <property type="evidence" value="ECO:0007669"/>
    <property type="project" value="InterPro"/>
</dbReference>
<gene>
    <name evidence="8" type="ORF">DPM12_02815</name>
</gene>
<evidence type="ECO:0000313" key="9">
    <source>
        <dbReference type="Proteomes" id="UP000250462"/>
    </source>
</evidence>
<dbReference type="OrthoDB" id="9801481at2"/>
<dbReference type="EMBL" id="QMIG01000002">
    <property type="protein sequence ID" value="RAW17807.1"/>
    <property type="molecule type" value="Genomic_DNA"/>
</dbReference>
<evidence type="ECO:0000313" key="8">
    <source>
        <dbReference type="EMBL" id="RAW17807.1"/>
    </source>
</evidence>
<feature type="binding site" evidence="5">
    <location>
        <position position="54"/>
    </location>
    <ligand>
        <name>Fe cation</name>
        <dbReference type="ChEBI" id="CHEBI:24875"/>
        <label>1</label>
    </ligand>
</feature>
<dbReference type="SUPFAM" id="SSF47240">
    <property type="entry name" value="Ferritin-like"/>
    <property type="match status" value="1"/>
</dbReference>
<feature type="binding site" evidence="5">
    <location>
        <position position="18"/>
    </location>
    <ligand>
        <name>Fe cation</name>
        <dbReference type="ChEBI" id="CHEBI:24875"/>
        <label>1</label>
    </ligand>
</feature>
<evidence type="ECO:0000256" key="5">
    <source>
        <dbReference type="PIRSR" id="PIRSR601519-1"/>
    </source>
</evidence>
<dbReference type="GO" id="GO:0005829">
    <property type="term" value="C:cytosol"/>
    <property type="evidence" value="ECO:0007669"/>
    <property type="project" value="TreeGrafter"/>
</dbReference>
<dbReference type="InterPro" id="IPR012347">
    <property type="entry name" value="Ferritin-like"/>
</dbReference>
<name>A0A329QZX6_9ACTN</name>
<keyword evidence="2 5" id="KW-0479">Metal-binding</keyword>
<dbReference type="GO" id="GO:0006879">
    <property type="term" value="P:intracellular iron ion homeostasis"/>
    <property type="evidence" value="ECO:0007669"/>
    <property type="project" value="UniProtKB-KW"/>
</dbReference>
<dbReference type="InterPro" id="IPR009040">
    <property type="entry name" value="Ferritin-like_diiron"/>
</dbReference>
<dbReference type="GO" id="GO:0006826">
    <property type="term" value="P:iron ion transport"/>
    <property type="evidence" value="ECO:0007669"/>
    <property type="project" value="InterPro"/>
</dbReference>
<evidence type="ECO:0000256" key="2">
    <source>
        <dbReference type="ARBA" id="ARBA00022723"/>
    </source>
</evidence>